<protein>
    <submittedName>
        <fullName evidence="2">YbaB/EbfC family nucleoid-associated protein</fullName>
    </submittedName>
</protein>
<sequence length="154" mass="16660">MPTDRTAQNHRAEVDELLAEYRSSRERLAETHRALEAVTAEARSSDGAVRVVVGHQGVLREVVLAEDVYRRLRPAELAATVVRLTGQAAASAAERAAEILADVLPPGADPETFLGETPKPGPQPRAAARPAEDDLEDEDFSQTSWLSSGPAERR</sequence>
<keyword evidence="3" id="KW-1185">Reference proteome</keyword>
<gene>
    <name evidence="2" type="ORF">ACFQRI_08475</name>
</gene>
<dbReference type="Pfam" id="PF02575">
    <property type="entry name" value="YbaB_DNA_bd"/>
    <property type="match status" value="1"/>
</dbReference>
<dbReference type="RefSeq" id="WP_380666301.1">
    <property type="nucleotide sequence ID" value="NZ_JBHTCJ010000003.1"/>
</dbReference>
<dbReference type="Gene3D" id="3.30.1310.10">
    <property type="entry name" value="Nucleoid-associated protein YbaB-like domain"/>
    <property type="match status" value="1"/>
</dbReference>
<evidence type="ECO:0000313" key="3">
    <source>
        <dbReference type="Proteomes" id="UP001596504"/>
    </source>
</evidence>
<name>A0ABW2LGK7_9PSEU</name>
<feature type="region of interest" description="Disordered" evidence="1">
    <location>
        <begin position="105"/>
        <end position="154"/>
    </location>
</feature>
<dbReference type="InterPro" id="IPR004401">
    <property type="entry name" value="YbaB/EbfC"/>
</dbReference>
<dbReference type="Proteomes" id="UP001596504">
    <property type="component" value="Unassembled WGS sequence"/>
</dbReference>
<evidence type="ECO:0000313" key="2">
    <source>
        <dbReference type="EMBL" id="MFC7341448.1"/>
    </source>
</evidence>
<comment type="caution">
    <text evidence="2">The sequence shown here is derived from an EMBL/GenBank/DDBJ whole genome shotgun (WGS) entry which is preliminary data.</text>
</comment>
<accession>A0ABW2LGK7</accession>
<proteinExistence type="predicted"/>
<reference evidence="3" key="1">
    <citation type="journal article" date="2019" name="Int. J. Syst. Evol. Microbiol.">
        <title>The Global Catalogue of Microorganisms (GCM) 10K type strain sequencing project: providing services to taxonomists for standard genome sequencing and annotation.</title>
        <authorList>
            <consortium name="The Broad Institute Genomics Platform"/>
            <consortium name="The Broad Institute Genome Sequencing Center for Infectious Disease"/>
            <person name="Wu L."/>
            <person name="Ma J."/>
        </authorList>
    </citation>
    <scope>NUCLEOTIDE SEQUENCE [LARGE SCALE GENOMIC DNA]</scope>
    <source>
        <strain evidence="3">WLHS5</strain>
    </source>
</reference>
<evidence type="ECO:0000256" key="1">
    <source>
        <dbReference type="SAM" id="MobiDB-lite"/>
    </source>
</evidence>
<organism evidence="2 3">
    <name type="scientific">Saccharopolyspora griseoalba</name>
    <dbReference type="NCBI Taxonomy" id="1431848"/>
    <lineage>
        <taxon>Bacteria</taxon>
        <taxon>Bacillati</taxon>
        <taxon>Actinomycetota</taxon>
        <taxon>Actinomycetes</taxon>
        <taxon>Pseudonocardiales</taxon>
        <taxon>Pseudonocardiaceae</taxon>
        <taxon>Saccharopolyspora</taxon>
    </lineage>
</organism>
<dbReference type="InterPro" id="IPR036894">
    <property type="entry name" value="YbaB-like_sf"/>
</dbReference>
<dbReference type="EMBL" id="JBHTCJ010000003">
    <property type="protein sequence ID" value="MFC7341448.1"/>
    <property type="molecule type" value="Genomic_DNA"/>
</dbReference>